<name>A0A2P8GAR4_9BACT</name>
<feature type="chain" id="PRO_5015173949" evidence="1">
    <location>
        <begin position="25"/>
        <end position="466"/>
    </location>
</feature>
<dbReference type="InterPro" id="IPR021862">
    <property type="entry name" value="DUF3472"/>
</dbReference>
<keyword evidence="1" id="KW-0732">Signal</keyword>
<proteinExistence type="predicted"/>
<comment type="caution">
    <text evidence="2">The sequence shown here is derived from an EMBL/GenBank/DDBJ whole genome shotgun (WGS) entry which is preliminary data.</text>
</comment>
<dbReference type="EMBL" id="PYGK01000005">
    <property type="protein sequence ID" value="PSL31053.1"/>
    <property type="molecule type" value="Genomic_DNA"/>
</dbReference>
<keyword evidence="3" id="KW-1185">Reference proteome</keyword>
<sequence>MTSQLCSTVLFLAIMMFLSFNQPADWIKAGSEPRRYEMDTDRSIHHKGRSVMTIKSIETGIKGFGALMQTVDAGKYSGKRIRMTGYLKSKNVTGWSGFWLRINQANSAKPISIDNMQDRAIKGSVGWREYKIVLNVPDTASTITFGALLSGEGQIWFDENIQLEIVGSDVPITGINNSLNTISPLNIITQANLDSTRYLTKGDKRLNAPYLTLSYDLNNIDSVEWVYAEIKVPQGEAPLHTYYSVIGGNLFYSGIQTISKTERRIIFSVWDANSGDNDKEKVPDSARAVLLAAKKNIVYSRFGNEGSGVHTHYVYDWKEDSTYKFLIHAVPDSFKNSTTFTLFVDFDKHWEMIAKIRTPQSQGYPKYIHSFIEDFSTRDDEHRRSASFENVWVRKTNGAWKEITQAIFNLPFGDKNRKFKDYGCALSTSFGFMLSSGGGYTGTYIPVPALIKRNAKGIVPLKTMPE</sequence>
<organism evidence="2 3">
    <name type="scientific">Chitinophaga ginsengisoli</name>
    <dbReference type="NCBI Taxonomy" id="363837"/>
    <lineage>
        <taxon>Bacteria</taxon>
        <taxon>Pseudomonadati</taxon>
        <taxon>Bacteroidota</taxon>
        <taxon>Chitinophagia</taxon>
        <taxon>Chitinophagales</taxon>
        <taxon>Chitinophagaceae</taxon>
        <taxon>Chitinophaga</taxon>
    </lineage>
</organism>
<dbReference type="Proteomes" id="UP000240978">
    <property type="component" value="Unassembled WGS sequence"/>
</dbReference>
<protein>
    <submittedName>
        <fullName evidence="2">Uncharacterized protein DUF5077</fullName>
    </submittedName>
</protein>
<evidence type="ECO:0000313" key="3">
    <source>
        <dbReference type="Proteomes" id="UP000240978"/>
    </source>
</evidence>
<reference evidence="2 3" key="1">
    <citation type="submission" date="2018-03" db="EMBL/GenBank/DDBJ databases">
        <title>Genomic Encyclopedia of Archaeal and Bacterial Type Strains, Phase II (KMG-II): from individual species to whole genera.</title>
        <authorList>
            <person name="Goeker M."/>
        </authorList>
    </citation>
    <scope>NUCLEOTIDE SEQUENCE [LARGE SCALE GENOMIC DNA]</scope>
    <source>
        <strain evidence="2 3">DSM 18107</strain>
    </source>
</reference>
<gene>
    <name evidence="2" type="ORF">CLV42_105416</name>
</gene>
<dbReference type="Pfam" id="PF11958">
    <property type="entry name" value="DUF3472"/>
    <property type="match status" value="1"/>
</dbReference>
<feature type="signal peptide" evidence="1">
    <location>
        <begin position="1"/>
        <end position="24"/>
    </location>
</feature>
<dbReference type="Gene3D" id="2.60.120.260">
    <property type="entry name" value="Galactose-binding domain-like"/>
    <property type="match status" value="1"/>
</dbReference>
<evidence type="ECO:0000313" key="2">
    <source>
        <dbReference type="EMBL" id="PSL31053.1"/>
    </source>
</evidence>
<dbReference type="AlphaFoldDB" id="A0A2P8GAR4"/>
<accession>A0A2P8GAR4</accession>
<evidence type="ECO:0000256" key="1">
    <source>
        <dbReference type="SAM" id="SignalP"/>
    </source>
</evidence>